<dbReference type="Proteomes" id="UP000253740">
    <property type="component" value="Unassembled WGS sequence"/>
</dbReference>
<evidence type="ECO:0000313" key="3">
    <source>
        <dbReference type="EMBL" id="GAP67154.1"/>
    </source>
</evidence>
<dbReference type="AlphaFoldDB" id="A0A0K8QQJ2"/>
<evidence type="ECO:0000313" key="2">
    <source>
        <dbReference type="EMBL" id="GAN44881.1"/>
    </source>
</evidence>
<dbReference type="EMBL" id="DF970243">
    <property type="protein sequence ID" value="GAP67154.1"/>
    <property type="molecule type" value="Genomic_DNA"/>
</dbReference>
<evidence type="ECO:0000313" key="4">
    <source>
        <dbReference type="Proteomes" id="UP000253740"/>
    </source>
</evidence>
<protein>
    <submittedName>
        <fullName evidence="2">IclR family transcriptional regulator</fullName>
    </submittedName>
    <submittedName>
        <fullName evidence="3">Uracil-DNA glycosylase</fullName>
    </submittedName>
</protein>
<sequence>MTSDATKPTRLDALLAQIRACRLCERQLPLGPRPVLQAGATARLLIVGQAPGRRVHETGIPFNDPSGDRLRGWLGVDRDTFYDARRIAIVPVGFCYPGKGRSGDLPPRPECAAAWHPRLLPLLTKVRLTLAVGRYAHAFLLGERRGPALADTVRAWRTHLADGILPLPHPSPRNQAWLRHHPWFEREVLPELRRRVAALL</sequence>
<name>A0A0K8QQJ2_9GAMM</name>
<reference evidence="3" key="2">
    <citation type="submission" date="2015-08" db="EMBL/GenBank/DDBJ databases">
        <title>Complete DNA Sequence of Pseudomonas syringae pv. actinidiae, the Causal Agent of Kiwifruit Canker Disease.</title>
        <authorList>
            <person name="Rikkerink E.H.A."/>
            <person name="Fineran P.C."/>
        </authorList>
    </citation>
    <scope>NUCLEOTIDE SEQUENCE</scope>
    <source>
        <strain evidence="3">SkMP5</strain>
    </source>
</reference>
<dbReference type="SUPFAM" id="SSF52141">
    <property type="entry name" value="Uracil-DNA glycosylase-like"/>
    <property type="match status" value="1"/>
</dbReference>
<proteinExistence type="predicted"/>
<dbReference type="Pfam" id="PF03167">
    <property type="entry name" value="UDG"/>
    <property type="match status" value="1"/>
</dbReference>
<dbReference type="STRING" id="1475481.GCA_000953855_02519"/>
<dbReference type="HOGENOM" id="CLU_075800_0_0_6"/>
<gene>
    <name evidence="2" type="ORF">MBSD_1417</name>
    <name evidence="3" type="ORF">MBSD_n2470</name>
</gene>
<dbReference type="RefSeq" id="WP_237071811.1">
    <property type="nucleotide sequence ID" value="NZ_DF970243.1"/>
</dbReference>
<dbReference type="InterPro" id="IPR036895">
    <property type="entry name" value="Uracil-DNA_glycosylase-like_sf"/>
</dbReference>
<dbReference type="SMART" id="SM00987">
    <property type="entry name" value="UreE_C"/>
    <property type="match status" value="1"/>
</dbReference>
<keyword evidence="4" id="KW-1185">Reference proteome</keyword>
<dbReference type="PANTHER" id="PTHR42160">
    <property type="entry name" value="URACIL-DNA GLYCOSYLASE SUPERFAMILY PROTEIN"/>
    <property type="match status" value="1"/>
</dbReference>
<dbReference type="InterPro" id="IPR047124">
    <property type="entry name" value="HI_0220.2"/>
</dbReference>
<reference evidence="2" key="1">
    <citation type="submission" date="2015-03" db="EMBL/GenBank/DDBJ databases">
        <title>Draft genome sequence of Mizugakiibacter sediminis skMP5.</title>
        <authorList>
            <person name="Watanabe T."/>
            <person name="Kojima H."/>
            <person name="Fukui M."/>
        </authorList>
    </citation>
    <scope>NUCLEOTIDE SEQUENCE</scope>
    <source>
        <strain evidence="2">SkMP5</strain>
    </source>
</reference>
<dbReference type="EMBL" id="DF952378">
    <property type="protein sequence ID" value="GAN44881.1"/>
    <property type="molecule type" value="Genomic_DNA"/>
</dbReference>
<evidence type="ECO:0000259" key="1">
    <source>
        <dbReference type="SMART" id="SM00986"/>
    </source>
</evidence>
<organism evidence="3">
    <name type="scientific">Mizugakiibacter sediminis</name>
    <dbReference type="NCBI Taxonomy" id="1475481"/>
    <lineage>
        <taxon>Bacteria</taxon>
        <taxon>Pseudomonadati</taxon>
        <taxon>Pseudomonadota</taxon>
        <taxon>Gammaproteobacteria</taxon>
        <taxon>Lysobacterales</taxon>
        <taxon>Rhodanobacteraceae</taxon>
        <taxon>Mizugakiibacter</taxon>
    </lineage>
</organism>
<dbReference type="InterPro" id="IPR005122">
    <property type="entry name" value="Uracil-DNA_glycosylase-like"/>
</dbReference>
<dbReference type="Gene3D" id="3.40.470.10">
    <property type="entry name" value="Uracil-DNA glycosylase-like domain"/>
    <property type="match status" value="1"/>
</dbReference>
<dbReference type="CDD" id="cd10033">
    <property type="entry name" value="UDG_like"/>
    <property type="match status" value="1"/>
</dbReference>
<dbReference type="PANTHER" id="PTHR42160:SF1">
    <property type="entry name" value="URACIL-DNA GLYCOSYLASE SUPERFAMILY PROTEIN"/>
    <property type="match status" value="1"/>
</dbReference>
<accession>A0A0K8QQJ2</accession>
<dbReference type="SMART" id="SM00986">
    <property type="entry name" value="UDG"/>
    <property type="match status" value="1"/>
</dbReference>
<feature type="domain" description="Uracil-DNA glycosylase-like" evidence="1">
    <location>
        <begin position="35"/>
        <end position="193"/>
    </location>
</feature>